<dbReference type="HOGENOM" id="CLU_005544_0_0_1"/>
<evidence type="ECO:0000313" key="2">
    <source>
        <dbReference type="EMBL" id="EGV66073.1"/>
    </source>
</evidence>
<dbReference type="AlphaFoldDB" id="G3AZE2"/>
<dbReference type="InterPro" id="IPR049362">
    <property type="entry name" value="TTI1_rpt"/>
</dbReference>
<protein>
    <recommendedName>
        <fullName evidence="1">TTI1 N-terminal TPR domain-containing protein</fullName>
    </recommendedName>
</protein>
<dbReference type="eggNOG" id="KOG4524">
    <property type="taxonomic scope" value="Eukaryota"/>
</dbReference>
<dbReference type="GO" id="GO:0005737">
    <property type="term" value="C:cytoplasm"/>
    <property type="evidence" value="ECO:0007669"/>
    <property type="project" value="TreeGrafter"/>
</dbReference>
<feature type="domain" description="TTI1 N-terminal TPR" evidence="1">
    <location>
        <begin position="30"/>
        <end position="356"/>
    </location>
</feature>
<gene>
    <name evidence="2" type="ORF">CANTEDRAFT_92421</name>
</gene>
<dbReference type="GeneID" id="18250196"/>
<dbReference type="PANTHER" id="PTHR18460">
    <property type="entry name" value="TEL2 INTERACTING PROTEIN 1 TTI1 FAMILY MEMBER"/>
    <property type="match status" value="1"/>
</dbReference>
<reference evidence="2 3" key="1">
    <citation type="journal article" date="2011" name="Proc. Natl. Acad. Sci. U.S.A.">
        <title>Comparative genomics of xylose-fermenting fungi for enhanced biofuel production.</title>
        <authorList>
            <person name="Wohlbach D.J."/>
            <person name="Kuo A."/>
            <person name="Sato T.K."/>
            <person name="Potts K.M."/>
            <person name="Salamov A.A."/>
            <person name="LaButti K.M."/>
            <person name="Sun H."/>
            <person name="Clum A."/>
            <person name="Pangilinan J.L."/>
            <person name="Lindquist E.A."/>
            <person name="Lucas S."/>
            <person name="Lapidus A."/>
            <person name="Jin M."/>
            <person name="Gunawan C."/>
            <person name="Balan V."/>
            <person name="Dale B.E."/>
            <person name="Jeffries T.W."/>
            <person name="Zinkel R."/>
            <person name="Barry K.W."/>
            <person name="Grigoriev I.V."/>
            <person name="Gasch A.P."/>
        </authorList>
    </citation>
    <scope>NUCLEOTIDE SEQUENCE [LARGE SCALE GENOMIC DNA]</scope>
    <source>
        <strain evidence="3">ATCC 10573 / BCRC 21748 / CBS 615 / JCM 9827 / NBRC 10315 / NRRL Y-1498 / VKM Y-70</strain>
    </source>
</reference>
<organism evidence="3">
    <name type="scientific">Candida tenuis (strain ATCC 10573 / BCRC 21748 / CBS 615 / JCM 9827 / NBRC 10315 / NRRL Y-1498 / VKM Y-70)</name>
    <name type="common">Yeast</name>
    <name type="synonym">Yamadazyma tenuis</name>
    <dbReference type="NCBI Taxonomy" id="590646"/>
    <lineage>
        <taxon>Eukaryota</taxon>
        <taxon>Fungi</taxon>
        <taxon>Dikarya</taxon>
        <taxon>Ascomycota</taxon>
        <taxon>Saccharomycotina</taxon>
        <taxon>Pichiomycetes</taxon>
        <taxon>Debaryomycetaceae</taxon>
        <taxon>Yamadazyma</taxon>
    </lineage>
</organism>
<dbReference type="Proteomes" id="UP000000707">
    <property type="component" value="Unassembled WGS sequence"/>
</dbReference>
<evidence type="ECO:0000313" key="3">
    <source>
        <dbReference type="Proteomes" id="UP000000707"/>
    </source>
</evidence>
<proteinExistence type="predicted"/>
<name>G3AZE2_CANTC</name>
<dbReference type="PANTHER" id="PTHR18460:SF3">
    <property type="entry name" value="TELO2-INTERACTING PROTEIN 1 HOMOLOG"/>
    <property type="match status" value="1"/>
</dbReference>
<evidence type="ECO:0000259" key="1">
    <source>
        <dbReference type="Pfam" id="PF24173"/>
    </source>
</evidence>
<dbReference type="InterPro" id="IPR057566">
    <property type="entry name" value="TPR_TTI1_N"/>
</dbReference>
<dbReference type="Pfam" id="PF24173">
    <property type="entry name" value="TPR_TTI1_N"/>
    <property type="match status" value="1"/>
</dbReference>
<dbReference type="KEGG" id="cten:18250196"/>
<dbReference type="SUPFAM" id="SSF48371">
    <property type="entry name" value="ARM repeat"/>
    <property type="match status" value="1"/>
</dbReference>
<dbReference type="InterPro" id="IPR016024">
    <property type="entry name" value="ARM-type_fold"/>
</dbReference>
<accession>G3AZE2</accession>
<dbReference type="InterPro" id="IPR052587">
    <property type="entry name" value="TELO2-interacting_protein_1"/>
</dbReference>
<dbReference type="Pfam" id="PF21547">
    <property type="entry name" value="TTI1"/>
    <property type="match status" value="1"/>
</dbReference>
<dbReference type="OrthoDB" id="6781668at2759"/>
<dbReference type="EMBL" id="GL996512">
    <property type="protein sequence ID" value="EGV66073.1"/>
    <property type="molecule type" value="Genomic_DNA"/>
</dbReference>
<dbReference type="STRING" id="590646.G3AZE2"/>
<keyword evidence="3" id="KW-1185">Reference proteome</keyword>
<sequence>MASNHQSRSGVPSLPPLQPDTTRLLSSSLFHEVKSICVALSAMSLAPAASFDPQSHKLLSTLSQLQETLYHHKHVHTRGGNAYTLAPNFADYVFFPLSNLLKQSVLSDQIITNILHIISFLIDNCWVPNGQFSDTLADQLFPVTCYLIKGSGGNIEVMLQPKSSEFRMACTAATTALVRGVDRDYFAGNDMKRLSLLGDTSSVLLALLKSFSNPRSLEESETVKQLLEAMTRLFVHRIGTEKLTHIFPGVVSTLIAFVADSATLHWSTITEVVDLLRKLVVRVFDDKTLGVEPQTRDLTPDSLNHEWENGKENEIDRVHYTANVSVDSGNEHTSQSWLKATSKKLKLSLNTLFKSVLFQAHRGKVGQKQQLGDSIVFFVRDIYTHCFWSLFDELFALNIDVLCLVSYSRCYPDIGPLDQESQTQVLTEIIAYIEYAILHKASDLPGKLLTLKLEDLIDNKMVGVMKSTSEDRILQFFVSLRFHFLLLKKLDPPQVQQLIQRQIVKLKGSLVDVSVFTGAQMSRGDKKDFFKSYTGDTEPFENDNKLDNVQLPPYVNANNLKPLDNRRSPVSKKEVVSDLLHLSQMWTLSGPQEMSSLCYFEDNFSSQVETALSDFLSFLNGISTDRLLTLETLISGDTSHMDRGISLWLANQLVQNMKSEKFDIDEFLVLGDTEKQDEPADETEEMAYLIVNQSQELIEDLAPFLEDLTIVSTSKEEMLQNKMNEKSYAVALDSLGVLSSYLPKDEFKEHFLIEYLFPLFEALTFNSNTVIQSHAKNTVSLIAKNYYGDSLTELVLDNSEYLVDAVSLKLTSPGALTPALPGILLIILKVSGLKLLLTNQLSDILSQIFILIDSYHGYAILVEGFFIVFGELVAQIKQQYIPDRYLRKLDYHHSLYKPWGMTSIEEARALVDESRKVLDPFEGYDREKEYFHRSQDAPFSQLQEQDKEVDENPPEKEEIWTSMVPKNIYFIVQRVFIYGLRLLSHPSDVLKIQLLKILIDIYPILSTNYSLTLPLAADHWSDILALFPHQGQYSEEAAIKGLEFLTLMLETDRLQKDTFFSERFLDSCRMLLQRFSPSRHTSEVVKIDRFKRSTNVRLLKALCGYLVTGLNNYERSVPIGMAIQIMRIAMAIGTDGVSLGPQARNIAWVIRNQDVHVH</sequence>